<dbReference type="GO" id="GO:0042128">
    <property type="term" value="P:nitrate assimilation"/>
    <property type="evidence" value="ECO:0007669"/>
    <property type="project" value="UniProtKB-KW"/>
</dbReference>
<sequence length="62" mass="6386">MHKQVFDLRTGVCLDDDEMAVTVFATRVRDGPSGPPAGGRLVSRVRILGGGSRPPPGAGPTG</sequence>
<keyword evidence="5" id="KW-1185">Reference proteome</keyword>
<name>A0A6N9YLW3_9ACTN</name>
<dbReference type="AlphaFoldDB" id="A0A6N9YLW3"/>
<gene>
    <name evidence="4" type="ORF">G1H11_11745</name>
</gene>
<dbReference type="InterPro" id="IPR036922">
    <property type="entry name" value="Rieske_2Fe-2S_sf"/>
</dbReference>
<proteinExistence type="predicted"/>
<dbReference type="Gene3D" id="2.102.10.10">
    <property type="entry name" value="Rieske [2Fe-2S] iron-sulphur domain"/>
    <property type="match status" value="1"/>
</dbReference>
<dbReference type="SUPFAM" id="SSF50022">
    <property type="entry name" value="ISP domain"/>
    <property type="match status" value="1"/>
</dbReference>
<evidence type="ECO:0000259" key="3">
    <source>
        <dbReference type="Pfam" id="PF13806"/>
    </source>
</evidence>
<dbReference type="PROSITE" id="PS51300">
    <property type="entry name" value="NIRD"/>
    <property type="match status" value="1"/>
</dbReference>
<evidence type="ECO:0000256" key="2">
    <source>
        <dbReference type="ARBA" id="ARBA00023063"/>
    </source>
</evidence>
<dbReference type="EMBL" id="JAAGOB010000005">
    <property type="protein sequence ID" value="NED95983.1"/>
    <property type="molecule type" value="Genomic_DNA"/>
</dbReference>
<dbReference type="Proteomes" id="UP000469185">
    <property type="component" value="Unassembled WGS sequence"/>
</dbReference>
<dbReference type="InterPro" id="IPR012748">
    <property type="entry name" value="Rieske-like_NirD"/>
</dbReference>
<reference evidence="4 5" key="1">
    <citation type="submission" date="2020-02" db="EMBL/GenBank/DDBJ databases">
        <authorList>
            <person name="Li X.-J."/>
            <person name="Feng X.-M."/>
        </authorList>
    </citation>
    <scope>NUCLEOTIDE SEQUENCE [LARGE SCALE GENOMIC DNA]</scope>
    <source>
        <strain evidence="4 5">CGMCC 4.7225</strain>
    </source>
</reference>
<dbReference type="GO" id="GO:0008942">
    <property type="term" value="F:nitrite reductase [NAD(P)H] activity"/>
    <property type="evidence" value="ECO:0007669"/>
    <property type="project" value="InterPro"/>
</dbReference>
<feature type="domain" description="Rieske-like [2Fe-2S]" evidence="3">
    <location>
        <begin position="1"/>
        <end position="31"/>
    </location>
</feature>
<protein>
    <recommendedName>
        <fullName evidence="3">Rieske-like [2Fe-2S] domain-containing protein</fullName>
    </recommendedName>
</protein>
<keyword evidence="1" id="KW-0560">Oxidoreductase</keyword>
<dbReference type="Pfam" id="PF13806">
    <property type="entry name" value="Rieske_2"/>
    <property type="match status" value="1"/>
</dbReference>
<evidence type="ECO:0000256" key="1">
    <source>
        <dbReference type="ARBA" id="ARBA00023002"/>
    </source>
</evidence>
<comment type="caution">
    <text evidence="4">The sequence shown here is derived from an EMBL/GenBank/DDBJ whole genome shotgun (WGS) entry which is preliminary data.</text>
</comment>
<dbReference type="GO" id="GO:0051537">
    <property type="term" value="F:2 iron, 2 sulfur cluster binding"/>
    <property type="evidence" value="ECO:0007669"/>
    <property type="project" value="InterPro"/>
</dbReference>
<dbReference type="RefSeq" id="WP_163818732.1">
    <property type="nucleotide sequence ID" value="NZ_JAAGOB010000005.1"/>
</dbReference>
<keyword evidence="2" id="KW-0534">Nitrate assimilation</keyword>
<evidence type="ECO:0000313" key="5">
    <source>
        <dbReference type="Proteomes" id="UP000469185"/>
    </source>
</evidence>
<organism evidence="4 5">
    <name type="scientific">Phytoactinopolyspora alkaliphila</name>
    <dbReference type="NCBI Taxonomy" id="1783498"/>
    <lineage>
        <taxon>Bacteria</taxon>
        <taxon>Bacillati</taxon>
        <taxon>Actinomycetota</taxon>
        <taxon>Actinomycetes</taxon>
        <taxon>Jiangellales</taxon>
        <taxon>Jiangellaceae</taxon>
        <taxon>Phytoactinopolyspora</taxon>
    </lineage>
</organism>
<accession>A0A6N9YLW3</accession>
<evidence type="ECO:0000313" key="4">
    <source>
        <dbReference type="EMBL" id="NED95983.1"/>
    </source>
</evidence>